<keyword evidence="11" id="KW-0408">Iron</keyword>
<dbReference type="PRINTS" id="PR00682">
    <property type="entry name" value="IPNSYNTHASE"/>
</dbReference>
<dbReference type="Pfam" id="PF03171">
    <property type="entry name" value="2OG-FeII_Oxy"/>
    <property type="match status" value="1"/>
</dbReference>
<feature type="domain" description="Fe2OG dioxygenase" evidence="12">
    <location>
        <begin position="179"/>
        <end position="282"/>
    </location>
</feature>
<evidence type="ECO:0000256" key="5">
    <source>
        <dbReference type="ARBA" id="ARBA00019045"/>
    </source>
</evidence>
<keyword evidence="6" id="KW-0266">Ethylene biosynthesis</keyword>
<dbReference type="AlphaFoldDB" id="A0A5J6MQC2"/>
<comment type="cofactor">
    <cofactor evidence="1">
        <name>Fe(2+)</name>
        <dbReference type="ChEBI" id="CHEBI:29033"/>
    </cofactor>
</comment>
<dbReference type="GO" id="GO:0046872">
    <property type="term" value="F:metal ion binding"/>
    <property type="evidence" value="ECO:0007669"/>
    <property type="project" value="UniProtKB-KW"/>
</dbReference>
<dbReference type="PANTHER" id="PTHR47990">
    <property type="entry name" value="2-OXOGLUTARATE (2OG) AND FE(II)-DEPENDENT OXYGENASE SUPERFAMILY PROTEIN-RELATED"/>
    <property type="match status" value="1"/>
</dbReference>
<evidence type="ECO:0000256" key="9">
    <source>
        <dbReference type="ARBA" id="ARBA00047725"/>
    </source>
</evidence>
<evidence type="ECO:0000259" key="12">
    <source>
        <dbReference type="PROSITE" id="PS51471"/>
    </source>
</evidence>
<evidence type="ECO:0000256" key="3">
    <source>
        <dbReference type="ARBA" id="ARBA00012293"/>
    </source>
</evidence>
<dbReference type="InterPro" id="IPR050231">
    <property type="entry name" value="Iron_ascorbate_oxido_reductase"/>
</dbReference>
<protein>
    <recommendedName>
        <fullName evidence="5">2-oxoglutarate-dependent ethylene/succinate-forming enzyme</fullName>
        <ecNumber evidence="4">1.13.12.19</ecNumber>
        <ecNumber evidence="3">1.14.20.7</ecNumber>
    </recommendedName>
    <alternativeName>
        <fullName evidence="7">2-oxoglutarate dioxygenase (ethylene-forming)</fullName>
    </alternativeName>
    <alternativeName>
        <fullName evidence="8">2-oxoglutarate/L-arginine monooxygenase/decarboxylase (succinate-forming)</fullName>
    </alternativeName>
</protein>
<comment type="similarity">
    <text evidence="11">Belongs to the iron/ascorbate-dependent oxidoreductase family.</text>
</comment>
<gene>
    <name evidence="13" type="ORF">FRZ44_50530</name>
</gene>
<dbReference type="EMBL" id="CP042906">
    <property type="protein sequence ID" value="QEX19738.1"/>
    <property type="molecule type" value="Genomic_DNA"/>
</dbReference>
<evidence type="ECO:0000256" key="10">
    <source>
        <dbReference type="ARBA" id="ARBA00049359"/>
    </source>
</evidence>
<proteinExistence type="inferred from homology"/>
<evidence type="ECO:0000256" key="8">
    <source>
        <dbReference type="ARBA" id="ARBA00031282"/>
    </source>
</evidence>
<comment type="pathway">
    <text evidence="2">Alkene biosynthesis; ethylene biosynthesis via 2-oxoglutarate.</text>
</comment>
<evidence type="ECO:0000313" key="14">
    <source>
        <dbReference type="Proteomes" id="UP000326202"/>
    </source>
</evidence>
<keyword evidence="14" id="KW-1185">Reference proteome</keyword>
<comment type="catalytic activity">
    <reaction evidence="9">
        <text>2-oxoglutarate + O2 + 2 H(+) = ethene + 3 CO2 + H2O</text>
        <dbReference type="Rhea" id="RHEA:31523"/>
        <dbReference type="ChEBI" id="CHEBI:15377"/>
        <dbReference type="ChEBI" id="CHEBI:15378"/>
        <dbReference type="ChEBI" id="CHEBI:15379"/>
        <dbReference type="ChEBI" id="CHEBI:16526"/>
        <dbReference type="ChEBI" id="CHEBI:16810"/>
        <dbReference type="ChEBI" id="CHEBI:18153"/>
        <dbReference type="EC" id="1.13.12.19"/>
    </reaction>
</comment>
<dbReference type="Pfam" id="PF14226">
    <property type="entry name" value="DIOX_N"/>
    <property type="match status" value="1"/>
</dbReference>
<evidence type="ECO:0000256" key="2">
    <source>
        <dbReference type="ARBA" id="ARBA00004767"/>
    </source>
</evidence>
<dbReference type="SUPFAM" id="SSF51197">
    <property type="entry name" value="Clavaminate synthase-like"/>
    <property type="match status" value="1"/>
</dbReference>
<dbReference type="OrthoDB" id="21825at2"/>
<evidence type="ECO:0000256" key="7">
    <source>
        <dbReference type="ARBA" id="ARBA00031011"/>
    </source>
</evidence>
<dbReference type="Proteomes" id="UP000326202">
    <property type="component" value="Chromosome"/>
</dbReference>
<dbReference type="RefSeq" id="WP_151179775.1">
    <property type="nucleotide sequence ID" value="NZ_CP042906.1"/>
</dbReference>
<dbReference type="InterPro" id="IPR005123">
    <property type="entry name" value="Oxoglu/Fe-dep_dioxygenase_dom"/>
</dbReference>
<dbReference type="InterPro" id="IPR027443">
    <property type="entry name" value="IPNS-like_sf"/>
</dbReference>
<evidence type="ECO:0000256" key="6">
    <source>
        <dbReference type="ARBA" id="ARBA00022666"/>
    </source>
</evidence>
<evidence type="ECO:0000256" key="11">
    <source>
        <dbReference type="RuleBase" id="RU003682"/>
    </source>
</evidence>
<keyword evidence="11" id="KW-0560">Oxidoreductase</keyword>
<comment type="catalytic activity">
    <reaction evidence="10">
        <text>L-arginine + 2-oxoglutarate + O2 = guanidine + L-glutamate 5-semialdehyde + succinate + CO2</text>
        <dbReference type="Rhea" id="RHEA:31535"/>
        <dbReference type="ChEBI" id="CHEBI:15379"/>
        <dbReference type="ChEBI" id="CHEBI:16526"/>
        <dbReference type="ChEBI" id="CHEBI:16810"/>
        <dbReference type="ChEBI" id="CHEBI:30031"/>
        <dbReference type="ChEBI" id="CHEBI:30087"/>
        <dbReference type="ChEBI" id="CHEBI:32682"/>
        <dbReference type="ChEBI" id="CHEBI:58066"/>
        <dbReference type="EC" id="1.14.20.7"/>
    </reaction>
</comment>
<evidence type="ECO:0000256" key="1">
    <source>
        <dbReference type="ARBA" id="ARBA00001954"/>
    </source>
</evidence>
<dbReference type="InterPro" id="IPR044861">
    <property type="entry name" value="IPNS-like_FE2OG_OXY"/>
</dbReference>
<dbReference type="GO" id="GO:0009693">
    <property type="term" value="P:ethylene biosynthetic process"/>
    <property type="evidence" value="ECO:0007669"/>
    <property type="project" value="UniProtKB-KW"/>
</dbReference>
<dbReference type="PROSITE" id="PS51471">
    <property type="entry name" value="FE2OG_OXY"/>
    <property type="match status" value="1"/>
</dbReference>
<keyword evidence="11" id="KW-0479">Metal-binding</keyword>
<evidence type="ECO:0000313" key="13">
    <source>
        <dbReference type="EMBL" id="QEX19738.1"/>
    </source>
</evidence>
<reference evidence="13 14" key="1">
    <citation type="submission" date="2019-08" db="EMBL/GenBank/DDBJ databases">
        <title>Hyperibacter terrae gen. nov., sp. nov. and Hyperibacter viscosus sp. nov., two new members in the family Rhodospirillaceae isolated from the rhizosphere of Hypericum perforatum.</title>
        <authorList>
            <person name="Noviana Z."/>
        </authorList>
    </citation>
    <scope>NUCLEOTIDE SEQUENCE [LARGE SCALE GENOMIC DNA]</scope>
    <source>
        <strain evidence="13 14">R5913</strain>
    </source>
</reference>
<organism evidence="13 14">
    <name type="scientific">Hypericibacter terrae</name>
    <dbReference type="NCBI Taxonomy" id="2602015"/>
    <lineage>
        <taxon>Bacteria</taxon>
        <taxon>Pseudomonadati</taxon>
        <taxon>Pseudomonadota</taxon>
        <taxon>Alphaproteobacteria</taxon>
        <taxon>Rhodospirillales</taxon>
        <taxon>Dongiaceae</taxon>
        <taxon>Hypericibacter</taxon>
    </lineage>
</organism>
<dbReference type="Gene3D" id="2.60.120.330">
    <property type="entry name" value="B-lactam Antibiotic, Isopenicillin N Synthase, Chain"/>
    <property type="match status" value="1"/>
</dbReference>
<dbReference type="InterPro" id="IPR026992">
    <property type="entry name" value="DIOX_N"/>
</dbReference>
<sequence length="329" mass="36430">MQSLPGAGGSELPIIDLGGVRRGDRAAMSRTAAAIRSACTGVGFFYVTHHGVPDAVIAEAVAQARAFFALPLERKREVSVNARHRGFNALGDALMYEAKRPDHKEFYSMGLELPEDDPDVVAGEPLRGPNNWPKDRPAFRAALTAYYDAMGACGAELLRCVAVSLGRPEDFFASRYRKRLQRTQIIYYPPQPPELGDDQFGVAPHSDFGCITLLWQDQNGGLEVLERSSRRWIPAQPIPGTLVVNVGDLLERWTNNLYASTPHRVVNRSGRERYSIATFYDPDFKAVIDPRDFGVAPEDIRTTPTTAGAHILGRIEKSFGYRKKLKETA</sequence>
<dbReference type="EC" id="1.14.20.7" evidence="3"/>
<name>A0A5J6MQC2_9PROT</name>
<dbReference type="KEGG" id="htq:FRZ44_50530"/>
<evidence type="ECO:0000256" key="4">
    <source>
        <dbReference type="ARBA" id="ARBA00012531"/>
    </source>
</evidence>
<dbReference type="EC" id="1.13.12.19" evidence="4"/>
<dbReference type="GO" id="GO:0102276">
    <property type="term" value="F:2-oxoglutarate oxygenase/decarboxylase (ethylene-forming) activity"/>
    <property type="evidence" value="ECO:0007669"/>
    <property type="project" value="UniProtKB-EC"/>
</dbReference>
<accession>A0A5J6MQC2</accession>